<dbReference type="EMBL" id="AP014854">
    <property type="protein sequence ID" value="BAR98608.1"/>
    <property type="molecule type" value="Genomic_DNA"/>
</dbReference>
<dbReference type="EMBL" id="LN907867">
    <property type="protein sequence ID" value="CUU44048.1"/>
    <property type="molecule type" value="Genomic_DNA"/>
</dbReference>
<dbReference type="AlphaFoldDB" id="A0A0H5BP17"/>
<evidence type="ECO:0000256" key="1">
    <source>
        <dbReference type="ARBA" id="ARBA00006479"/>
    </source>
</evidence>
<dbReference type="PANTHER" id="PTHR18964">
    <property type="entry name" value="ROK (REPRESSOR, ORF, KINASE) FAMILY"/>
    <property type="match status" value="1"/>
</dbReference>
<keyword evidence="4" id="KW-0418">Kinase</keyword>
<evidence type="ECO:0000256" key="2">
    <source>
        <dbReference type="SAM" id="MobiDB-lite"/>
    </source>
</evidence>
<gene>
    <name evidence="3" type="ORF">BV133_1015</name>
    <name evidence="4" type="ORF">BVIRIDIS_30940</name>
</gene>
<evidence type="ECO:0000313" key="3">
    <source>
        <dbReference type="EMBL" id="BAR98608.1"/>
    </source>
</evidence>
<feature type="compositionally biased region" description="Low complexity" evidence="2">
    <location>
        <begin position="11"/>
        <end position="20"/>
    </location>
</feature>
<name>A0A0H5BP17_BLAVI</name>
<dbReference type="PANTHER" id="PTHR18964:SF149">
    <property type="entry name" value="BIFUNCTIONAL UDP-N-ACETYLGLUCOSAMINE 2-EPIMERASE_N-ACETYLMANNOSAMINE KINASE"/>
    <property type="match status" value="1"/>
</dbReference>
<dbReference type="InterPro" id="IPR000600">
    <property type="entry name" value="ROK"/>
</dbReference>
<reference evidence="5" key="3">
    <citation type="journal article" date="2016" name="Genome Announc.">
        <title>Revised genome sequence of the purple photosynthetic bacterium Blastochloris viridis.</title>
        <authorList>
            <person name="Liu L.N."/>
            <person name="Faulkner M."/>
            <person name="Liu X."/>
            <person name="Huang F."/>
            <person name="Darby A.C."/>
            <person name="Hall N."/>
        </authorList>
    </citation>
    <scope>NUCLEOTIDE SEQUENCE [LARGE SCALE GENOMIC DNA]</scope>
    <source>
        <strain evidence="5">ATCC 19567 / DSM 133 / F</strain>
    </source>
</reference>
<dbReference type="RefSeq" id="WP_055036139.1">
    <property type="nucleotide sequence ID" value="NZ_AP014854.2"/>
</dbReference>
<dbReference type="Pfam" id="PF00480">
    <property type="entry name" value="ROK"/>
    <property type="match status" value="1"/>
</dbReference>
<dbReference type="STRING" id="1079.BVIR_327"/>
<comment type="similarity">
    <text evidence="1">Belongs to the ROK (NagC/XylR) family.</text>
</comment>
<accession>A0A0H5BP17</accession>
<protein>
    <submittedName>
        <fullName evidence="4">N-acetylmannosamine kinase</fullName>
    </submittedName>
    <submittedName>
        <fullName evidence="3">Transcriptional regulator/sugar kinase</fullName>
    </submittedName>
</protein>
<evidence type="ECO:0000313" key="4">
    <source>
        <dbReference type="EMBL" id="CUU44048.1"/>
    </source>
</evidence>
<dbReference type="GO" id="GO:0016301">
    <property type="term" value="F:kinase activity"/>
    <property type="evidence" value="ECO:0007669"/>
    <property type="project" value="UniProtKB-KW"/>
</dbReference>
<evidence type="ECO:0000313" key="5">
    <source>
        <dbReference type="Proteomes" id="UP000065734"/>
    </source>
</evidence>
<dbReference type="Gene3D" id="3.30.420.40">
    <property type="match status" value="2"/>
</dbReference>
<feature type="region of interest" description="Disordered" evidence="2">
    <location>
        <begin position="1"/>
        <end position="20"/>
    </location>
</feature>
<keyword evidence="5" id="KW-1185">Reference proteome</keyword>
<dbReference type="InterPro" id="IPR043129">
    <property type="entry name" value="ATPase_NBD"/>
</dbReference>
<dbReference type="Proteomes" id="UP000065734">
    <property type="component" value="Chromosome I"/>
</dbReference>
<sequence length="302" mass="30256">MPHFVRKPVPASAKGAGPAKPRAAASDALLPLALDIGATHTRGVGMVRSGEVRFVRIATPPPQQAGTTLRAVVERICGDAAPVGVGLARAAGLDADGRIDGWPSRPDWIGLGLSALVRQATGGATLFDLDDGMAAAVWEFHAGGFGGADTVAVLSLGTGLGVGLVRGGALVATGDGAATLGHLPLGDPDRICRCGRRGCLQATLADPALPDAAFARWLARAKDGLADRFGVSRLVVTGGAARFRADACRSVAGVHVSHEPDAAAALGAAQFARAGGKLGAVALDAATLAAIRTALAPSLTDR</sequence>
<reference evidence="3" key="1">
    <citation type="journal article" date="2015" name="Genome Announc.">
        <title>Complete Genome Sequence of the Bacteriochlorophyll b-Producing Photosynthetic Bacterium Blastochloris viridis.</title>
        <authorList>
            <person name="Tsukatani Y."/>
            <person name="Hirose Y."/>
            <person name="Harada J."/>
            <person name="Misawa N."/>
            <person name="Mori K."/>
            <person name="Inoue K."/>
            <person name="Tamiaki H."/>
        </authorList>
    </citation>
    <scope>NUCLEOTIDE SEQUENCE [LARGE SCALE GENOMIC DNA]</scope>
    <source>
        <strain evidence="3">DSM 133</strain>
    </source>
</reference>
<dbReference type="KEGG" id="bvr:BVIR_327"/>
<keyword evidence="4" id="KW-0808">Transferase</keyword>
<proteinExistence type="inferred from homology"/>
<dbReference type="SUPFAM" id="SSF53067">
    <property type="entry name" value="Actin-like ATPase domain"/>
    <property type="match status" value="1"/>
</dbReference>
<organism evidence="4 5">
    <name type="scientific">Blastochloris viridis</name>
    <name type="common">Rhodopseudomonas viridis</name>
    <dbReference type="NCBI Taxonomy" id="1079"/>
    <lineage>
        <taxon>Bacteria</taxon>
        <taxon>Pseudomonadati</taxon>
        <taxon>Pseudomonadota</taxon>
        <taxon>Alphaproteobacteria</taxon>
        <taxon>Hyphomicrobiales</taxon>
        <taxon>Blastochloridaceae</taxon>
        <taxon>Blastochloris</taxon>
    </lineage>
</organism>
<dbReference type="PATRIC" id="fig|1079.6.peg.328"/>
<reference evidence="4" key="2">
    <citation type="submission" date="2015-11" db="EMBL/GenBank/DDBJ databases">
        <authorList>
            <person name="Zhang Y."/>
            <person name="Guo Z."/>
        </authorList>
    </citation>
    <scope>NUCLEOTIDE SEQUENCE</scope>
    <source>
        <strain evidence="4">1</strain>
    </source>
</reference>